<evidence type="ECO:0000256" key="6">
    <source>
        <dbReference type="SAM" id="Phobius"/>
    </source>
</evidence>
<evidence type="ECO:0000256" key="2">
    <source>
        <dbReference type="ARBA" id="ARBA00022481"/>
    </source>
</evidence>
<dbReference type="Pfam" id="PF12729">
    <property type="entry name" value="4HB_MCP_1"/>
    <property type="match status" value="1"/>
</dbReference>
<dbReference type="InterPro" id="IPR051310">
    <property type="entry name" value="MCP_chemotaxis"/>
</dbReference>
<dbReference type="OrthoDB" id="5441488at2"/>
<evidence type="ECO:0000256" key="3">
    <source>
        <dbReference type="ARBA" id="ARBA00029447"/>
    </source>
</evidence>
<dbReference type="InterPro" id="IPR004090">
    <property type="entry name" value="Chemotax_Me-accpt_rcpt"/>
</dbReference>
<evidence type="ECO:0000256" key="5">
    <source>
        <dbReference type="SAM" id="MobiDB-lite"/>
    </source>
</evidence>
<dbReference type="Proteomes" id="UP000199470">
    <property type="component" value="Unassembled WGS sequence"/>
</dbReference>
<dbReference type="EMBL" id="FOTW01000014">
    <property type="protein sequence ID" value="SFM19006.1"/>
    <property type="molecule type" value="Genomic_DNA"/>
</dbReference>
<dbReference type="PRINTS" id="PR00260">
    <property type="entry name" value="CHEMTRNSDUCR"/>
</dbReference>
<dbReference type="GO" id="GO:0004888">
    <property type="term" value="F:transmembrane signaling receptor activity"/>
    <property type="evidence" value="ECO:0007669"/>
    <property type="project" value="InterPro"/>
</dbReference>
<evidence type="ECO:0000256" key="1">
    <source>
        <dbReference type="ARBA" id="ARBA00004370"/>
    </source>
</evidence>
<dbReference type="CDD" id="cd19411">
    <property type="entry name" value="MCP2201-like_sensor"/>
    <property type="match status" value="1"/>
</dbReference>
<dbReference type="RefSeq" id="WP_093388623.1">
    <property type="nucleotide sequence ID" value="NZ_FOTW01000014.1"/>
</dbReference>
<keyword evidence="6" id="KW-0812">Transmembrane</keyword>
<protein>
    <submittedName>
        <fullName evidence="8">Methyl-accepting chemotaxis protein</fullName>
    </submittedName>
</protein>
<dbReference type="STRING" id="758825.SAMN02982985_03126"/>
<dbReference type="GO" id="GO:0006935">
    <property type="term" value="P:chemotaxis"/>
    <property type="evidence" value="ECO:0007669"/>
    <property type="project" value="InterPro"/>
</dbReference>
<comment type="similarity">
    <text evidence="3">Belongs to the methyl-accepting chemotaxis (MCP) protein family.</text>
</comment>
<keyword evidence="4" id="KW-0807">Transducer</keyword>
<dbReference type="InterPro" id="IPR024478">
    <property type="entry name" value="HlyB_4HB_MCP"/>
</dbReference>
<dbReference type="PROSITE" id="PS50111">
    <property type="entry name" value="CHEMOTAXIS_TRANSDUC_2"/>
    <property type="match status" value="1"/>
</dbReference>
<reference evidence="8 9" key="1">
    <citation type="submission" date="2016-10" db="EMBL/GenBank/DDBJ databases">
        <authorList>
            <person name="de Groot N.N."/>
        </authorList>
    </citation>
    <scope>NUCLEOTIDE SEQUENCE [LARGE SCALE GENOMIC DNA]</scope>
    <source>
        <strain evidence="8 9">ATCC 43154</strain>
    </source>
</reference>
<keyword evidence="9" id="KW-1185">Reference proteome</keyword>
<evidence type="ECO:0000313" key="9">
    <source>
        <dbReference type="Proteomes" id="UP000199470"/>
    </source>
</evidence>
<dbReference type="InterPro" id="IPR047347">
    <property type="entry name" value="YvaQ-like_sensor"/>
</dbReference>
<comment type="subcellular location">
    <subcellularLocation>
        <location evidence="1">Membrane</location>
    </subcellularLocation>
</comment>
<accession>A0A1I4NUA7</accession>
<dbReference type="Gene3D" id="1.10.287.950">
    <property type="entry name" value="Methyl-accepting chemotaxis protein"/>
    <property type="match status" value="1"/>
</dbReference>
<feature type="transmembrane region" description="Helical" evidence="6">
    <location>
        <begin position="12"/>
        <end position="31"/>
    </location>
</feature>
<dbReference type="SUPFAM" id="SSF58104">
    <property type="entry name" value="Methyl-accepting chemotaxis protein (MCP) signaling domain"/>
    <property type="match status" value="1"/>
</dbReference>
<sequence>MKLQNMSVASRLAIGFGLVALLLMVVIGLGLSSMSQIQDRMDEITKVNDVETRLAGTMDLTVTERALALRNLILLKEANEVQIEVKRLADQEKKYNAAQEQLGQMFGSLPGTSVEEKNLLEQIKQQALLAAPFTARAAALALEGKQDEAYQVLRFEFRPVQKKWWELLRQLREVEDKQNADGTAAAAEAYANARSLMLIIGSLALLASAVAATLITRGIVRELGCEPGEAAAIAGQIAAGNLATRIDTKPGDEHSLLFAMASMRDSLSSIVSQVHVSTDTIATAAGQIASGNMDLSARTEQQASTLEQTASSMEELTSTVRLNSDSARQANGLAVSASDVALKGGAVVAQVVDTMAAIDVSARKIVDIIGVIDGIAFQTNILALNAAVEAARAGEQGRGFAVVATEVRNLAQRSAAAAKEIKTLIGDSVDKVEAGNKLVEQAGSTMHEVVDSVRRVTEIMSEIMSASQEQSSGIEQINIAVTQMDTVTQQNAALVEEAAAAAQALQDQANSLTEVVSVFRIESQSGRALLPQPAALAQPRPAPRAETRPARAPARPAVAAPAARRQPALSGEGASRRPTAPSDAEWEEF</sequence>
<feature type="domain" description="Methyl-accepting transducer" evidence="7">
    <location>
        <begin position="277"/>
        <end position="506"/>
    </location>
</feature>
<feature type="region of interest" description="Disordered" evidence="5">
    <location>
        <begin position="530"/>
        <end position="589"/>
    </location>
</feature>
<dbReference type="GO" id="GO:0005886">
    <property type="term" value="C:plasma membrane"/>
    <property type="evidence" value="ECO:0007669"/>
    <property type="project" value="TreeGrafter"/>
</dbReference>
<organism evidence="8 9">
    <name type="scientific">Rugamonas rubra</name>
    <dbReference type="NCBI Taxonomy" id="758825"/>
    <lineage>
        <taxon>Bacteria</taxon>
        <taxon>Pseudomonadati</taxon>
        <taxon>Pseudomonadota</taxon>
        <taxon>Betaproteobacteria</taxon>
        <taxon>Burkholderiales</taxon>
        <taxon>Oxalobacteraceae</taxon>
        <taxon>Telluria group</taxon>
        <taxon>Rugamonas</taxon>
    </lineage>
</organism>
<keyword evidence="6" id="KW-1133">Transmembrane helix</keyword>
<keyword evidence="2" id="KW-0488">Methylation</keyword>
<dbReference type="SMART" id="SM00283">
    <property type="entry name" value="MA"/>
    <property type="match status" value="1"/>
</dbReference>
<feature type="compositionally biased region" description="Low complexity" evidence="5">
    <location>
        <begin position="550"/>
        <end position="568"/>
    </location>
</feature>
<dbReference type="FunFam" id="1.10.287.950:FF:000001">
    <property type="entry name" value="Methyl-accepting chemotaxis sensory transducer"/>
    <property type="match status" value="1"/>
</dbReference>
<name>A0A1I4NUA7_9BURK</name>
<dbReference type="GO" id="GO:0007165">
    <property type="term" value="P:signal transduction"/>
    <property type="evidence" value="ECO:0007669"/>
    <property type="project" value="UniProtKB-KW"/>
</dbReference>
<dbReference type="PANTHER" id="PTHR43531">
    <property type="entry name" value="PROTEIN ICFG"/>
    <property type="match status" value="1"/>
</dbReference>
<evidence type="ECO:0000313" key="8">
    <source>
        <dbReference type="EMBL" id="SFM19006.1"/>
    </source>
</evidence>
<feature type="compositionally biased region" description="Low complexity" evidence="5">
    <location>
        <begin position="530"/>
        <end position="539"/>
    </location>
</feature>
<dbReference type="InterPro" id="IPR004089">
    <property type="entry name" value="MCPsignal_dom"/>
</dbReference>
<gene>
    <name evidence="8" type="ORF">SAMN02982985_03126</name>
</gene>
<proteinExistence type="inferred from homology"/>
<keyword evidence="6" id="KW-0472">Membrane</keyword>
<evidence type="ECO:0000256" key="4">
    <source>
        <dbReference type="PROSITE-ProRule" id="PRU00284"/>
    </source>
</evidence>
<evidence type="ECO:0000259" key="7">
    <source>
        <dbReference type="PROSITE" id="PS50111"/>
    </source>
</evidence>
<dbReference type="CDD" id="cd11386">
    <property type="entry name" value="MCP_signal"/>
    <property type="match status" value="1"/>
</dbReference>
<dbReference type="PANTHER" id="PTHR43531:SF14">
    <property type="entry name" value="METHYL-ACCEPTING CHEMOTAXIS PROTEIN I-RELATED"/>
    <property type="match status" value="1"/>
</dbReference>
<dbReference type="Pfam" id="PF00015">
    <property type="entry name" value="MCPsignal"/>
    <property type="match status" value="1"/>
</dbReference>
<dbReference type="AlphaFoldDB" id="A0A1I4NUA7"/>